<sequence>MACGQIREKLAKSLKIHWFFGPAEKMCKCSRSLARWRCIRRCVGRAQGEALGHIG</sequence>
<dbReference type="EMBL" id="LT984806">
    <property type="protein sequence ID" value="SPD45676.1"/>
    <property type="molecule type" value="Genomic_DNA"/>
</dbReference>
<accession>A0A375H448</accession>
<dbReference type="Proteomes" id="UP000255168">
    <property type="component" value="Chromosome I"/>
</dbReference>
<keyword evidence="4" id="KW-1185">Reference proteome</keyword>
<dbReference type="EMBL" id="OFTC01000028">
    <property type="protein sequence ID" value="SOZ37099.1"/>
    <property type="molecule type" value="Genomic_DNA"/>
</dbReference>
<reference evidence="3 4" key="1">
    <citation type="submission" date="2018-01" db="EMBL/GenBank/DDBJ databases">
        <authorList>
            <person name="Clerissi C."/>
        </authorList>
    </citation>
    <scope>NUCLEOTIDE SEQUENCE [LARGE SCALE GENOMIC DNA]</scope>
    <source>
        <strain evidence="1">Cupriavidus taiwanensis STM 6082</strain>
        <strain evidence="2">Cupriavidus taiwanensis STM 6160</strain>
    </source>
</reference>
<name>A0A375H448_9BURK</name>
<evidence type="ECO:0000313" key="1">
    <source>
        <dbReference type="EMBL" id="SOZ37099.1"/>
    </source>
</evidence>
<evidence type="ECO:0000313" key="4">
    <source>
        <dbReference type="Proteomes" id="UP000256710"/>
    </source>
</evidence>
<protein>
    <submittedName>
        <fullName evidence="2">Uncharacterized protein</fullName>
    </submittedName>
</protein>
<evidence type="ECO:0000313" key="3">
    <source>
        <dbReference type="Proteomes" id="UP000255168"/>
    </source>
</evidence>
<proteinExistence type="predicted"/>
<organism evidence="2 3">
    <name type="scientific">Cupriavidus neocaledonicus</name>
    <dbReference type="NCBI Taxonomy" id="1040979"/>
    <lineage>
        <taxon>Bacteria</taxon>
        <taxon>Pseudomonadati</taxon>
        <taxon>Pseudomonadota</taxon>
        <taxon>Betaproteobacteria</taxon>
        <taxon>Burkholderiales</taxon>
        <taxon>Burkholderiaceae</taxon>
        <taxon>Cupriavidus</taxon>
    </lineage>
</organism>
<dbReference type="AlphaFoldDB" id="A0A375H448"/>
<dbReference type="Proteomes" id="UP000256710">
    <property type="component" value="Unassembled WGS sequence"/>
</dbReference>
<evidence type="ECO:0000313" key="2">
    <source>
        <dbReference type="EMBL" id="SPD45676.1"/>
    </source>
</evidence>
<gene>
    <name evidence="1" type="ORF">CBM2605_A60343</name>
    <name evidence="2" type="ORF">CBM2607_10613</name>
</gene>